<keyword evidence="5" id="KW-1133">Transmembrane helix</keyword>
<comment type="caution">
    <text evidence="8">The sequence shown here is derived from an EMBL/GenBank/DDBJ whole genome shotgun (WGS) entry which is preliminary data.</text>
</comment>
<dbReference type="InterPro" id="IPR050310">
    <property type="entry name" value="VPS10-sortilin"/>
</dbReference>
<dbReference type="SUPFAM" id="SSF110296">
    <property type="entry name" value="Oligoxyloglucan reducing end-specific cellobiohydrolase"/>
    <property type="match status" value="2"/>
</dbReference>
<evidence type="ECO:0000256" key="1">
    <source>
        <dbReference type="ARBA" id="ARBA00004370"/>
    </source>
</evidence>
<dbReference type="EMBL" id="BSDZ01000116">
    <property type="protein sequence ID" value="GLI71589.1"/>
    <property type="molecule type" value="Genomic_DNA"/>
</dbReference>
<keyword evidence="2" id="KW-0677">Repeat</keyword>
<evidence type="ECO:0000259" key="7">
    <source>
        <dbReference type="SMART" id="SM00602"/>
    </source>
</evidence>
<feature type="transmembrane region" description="Helical" evidence="5">
    <location>
        <begin position="803"/>
        <end position="826"/>
    </location>
</feature>
<evidence type="ECO:0000256" key="2">
    <source>
        <dbReference type="ARBA" id="ARBA00022737"/>
    </source>
</evidence>
<comment type="subcellular location">
    <subcellularLocation>
        <location evidence="1">Membrane</location>
    </subcellularLocation>
</comment>
<dbReference type="InterPro" id="IPR031778">
    <property type="entry name" value="Sortilin_N"/>
</dbReference>
<dbReference type="Proteomes" id="UP001165090">
    <property type="component" value="Unassembled WGS sequence"/>
</dbReference>
<dbReference type="InterPro" id="IPR015943">
    <property type="entry name" value="WD40/YVTN_repeat-like_dom_sf"/>
</dbReference>
<reference evidence="8 9" key="1">
    <citation type="journal article" date="2023" name="IScience">
        <title>Expanded male sex-determining region conserved during the evolution of homothallism in the green alga Volvox.</title>
        <authorList>
            <person name="Yamamoto K."/>
            <person name="Matsuzaki R."/>
            <person name="Mahakham W."/>
            <person name="Heman W."/>
            <person name="Sekimoto H."/>
            <person name="Kawachi M."/>
            <person name="Minakuchi Y."/>
            <person name="Toyoda A."/>
            <person name="Nozaki H."/>
        </authorList>
    </citation>
    <scope>NUCLEOTIDE SEQUENCE [LARGE SCALE GENOMIC DNA]</scope>
    <source>
        <strain evidence="8 9">NIES-4468</strain>
    </source>
</reference>
<keyword evidence="6" id="KW-0732">Signal</keyword>
<keyword evidence="3 5" id="KW-0472">Membrane</keyword>
<evidence type="ECO:0000313" key="9">
    <source>
        <dbReference type="Proteomes" id="UP001165090"/>
    </source>
</evidence>
<evidence type="ECO:0000256" key="5">
    <source>
        <dbReference type="SAM" id="Phobius"/>
    </source>
</evidence>
<dbReference type="Gene3D" id="2.10.70.80">
    <property type="match status" value="1"/>
</dbReference>
<dbReference type="InterPro" id="IPR006581">
    <property type="entry name" value="VPS10"/>
</dbReference>
<dbReference type="PANTHER" id="PTHR12106">
    <property type="entry name" value="SORTILIN RELATED"/>
    <property type="match status" value="1"/>
</dbReference>
<protein>
    <recommendedName>
        <fullName evidence="7">VPS10 domain-containing protein</fullName>
    </recommendedName>
</protein>
<proteinExistence type="predicted"/>
<keyword evidence="4" id="KW-0325">Glycoprotein</keyword>
<feature type="chain" id="PRO_5045356929" description="VPS10 domain-containing protein" evidence="6">
    <location>
        <begin position="20"/>
        <end position="901"/>
    </location>
</feature>
<organism evidence="8 9">
    <name type="scientific">Volvox africanus</name>
    <dbReference type="NCBI Taxonomy" id="51714"/>
    <lineage>
        <taxon>Eukaryota</taxon>
        <taxon>Viridiplantae</taxon>
        <taxon>Chlorophyta</taxon>
        <taxon>core chlorophytes</taxon>
        <taxon>Chlorophyceae</taxon>
        <taxon>CS clade</taxon>
        <taxon>Chlamydomonadales</taxon>
        <taxon>Volvocaceae</taxon>
        <taxon>Volvox</taxon>
    </lineage>
</organism>
<evidence type="ECO:0000313" key="8">
    <source>
        <dbReference type="EMBL" id="GLI71589.1"/>
    </source>
</evidence>
<evidence type="ECO:0000256" key="4">
    <source>
        <dbReference type="ARBA" id="ARBA00023180"/>
    </source>
</evidence>
<keyword evidence="5" id="KW-0812">Transmembrane</keyword>
<dbReference type="InterPro" id="IPR031777">
    <property type="entry name" value="Sortilin_C"/>
</dbReference>
<evidence type="ECO:0000256" key="6">
    <source>
        <dbReference type="SAM" id="SignalP"/>
    </source>
</evidence>
<keyword evidence="9" id="KW-1185">Reference proteome</keyword>
<sequence>MAKVVSLLMLVGFLSSAYSLTIDGRSLKDATCPSFELPKLSPTLTTAPVADLQWVGADDQTVFAVTSGLTIEKGGLWRSMNGGATFDEWTAKLSVNSSETLKIMNLYAQKSNSNNVLILGTGSYMWLSNDKGENFSPVKYPGDAKGAHIRDVRFNPRRDGWLLVHIKRASCKVKDKAHQDCPMDLVLYKNAFDLDSLRNGWNNLTSNSNEKIAGFVDFDWGANLCPAGSCSELPPIADELILATVYARAEDYDQPWDKDVNFVSSTDDFRSSSTRVPCGNQLEIVGRSVYLAVANSCPNSPDRRSLPNSRDGGITLFTSMDGGNTFVRACLPAALKQEGYELVETHDGRGALVIVDFSVDTGMMMPLYAASVYAAGPHHALFSLSLTNVYVGMMGSTTDFTRLEGLQGIYVANQVVPAPSSDGSAGSTTPTGEMPMPMGEGGYVDYYVDPYYDLSDVVGEPIIETRITYSAGGRWQRIRVYPNNISNLDCRGIGPEPWYLHLNGMSPTNRFGLPLPGVYSNPSAPGLVLATGNVASLGSGLDQSSPELCTWISRDGGVTWADVAVGAYIYEFADWGGVIVMAKYPGQNVYTPSGLADEVLFSVDYGQCWQHVNLSMPIYVDNISIEPDGQQPVVILHGVVPKQENTNSTGAMYFLNVSEITKLPICNSPDQFETWSPPTPSGTGKRCVLGQQLELERRKQDRNCLYGKEYKRPNPKLGVVCNCTQQQDTECDYGFLRTNDSCVAIEKSNLPVCPVLDDRVYTVSDNGRRIVHGDVCKLVNGITGNTDGKGQAKPSGRTSSSGGGWVTALVLVLVTTFLVSGVYAWWRFRATEEQQETIREVAESVAAKVASAWGLLLDKISSIRFRSRGQGGAVGEEMGYFQPLGDPGYDMEGHGNVFTLK</sequence>
<dbReference type="Pfam" id="PF15902">
    <property type="entry name" value="Sortilin-Vps10"/>
    <property type="match status" value="2"/>
</dbReference>
<dbReference type="SMART" id="SM00602">
    <property type="entry name" value="VPS10"/>
    <property type="match status" value="1"/>
</dbReference>
<dbReference type="PANTHER" id="PTHR12106:SF27">
    <property type="entry name" value="SORTILIN-RELATED RECEPTOR"/>
    <property type="match status" value="1"/>
</dbReference>
<feature type="signal peptide" evidence="6">
    <location>
        <begin position="1"/>
        <end position="19"/>
    </location>
</feature>
<accession>A0ABQ5SPK6</accession>
<name>A0ABQ5SPK6_9CHLO</name>
<dbReference type="Pfam" id="PF15901">
    <property type="entry name" value="Sortilin_C"/>
    <property type="match status" value="1"/>
</dbReference>
<gene>
    <name evidence="8" type="ORF">VaNZ11_016826</name>
</gene>
<feature type="domain" description="VPS10" evidence="7">
    <location>
        <begin position="65"/>
        <end position="798"/>
    </location>
</feature>
<evidence type="ECO:0000256" key="3">
    <source>
        <dbReference type="ARBA" id="ARBA00023136"/>
    </source>
</evidence>
<dbReference type="Gene3D" id="2.130.10.10">
    <property type="entry name" value="YVTN repeat-like/Quinoprotein amine dehydrogenase"/>
    <property type="match status" value="1"/>
</dbReference>